<feature type="non-terminal residue" evidence="2">
    <location>
        <position position="1"/>
    </location>
</feature>
<feature type="domain" description="Catalase immune-responsive" evidence="1">
    <location>
        <begin position="10"/>
        <end position="69"/>
    </location>
</feature>
<dbReference type="RefSeq" id="WP_310016420.1">
    <property type="nucleotide sequence ID" value="NZ_JAVDQT010000019.1"/>
</dbReference>
<keyword evidence="3" id="KW-1185">Reference proteome</keyword>
<dbReference type="InterPro" id="IPR020835">
    <property type="entry name" value="Catalase_sf"/>
</dbReference>
<dbReference type="SUPFAM" id="SSF56634">
    <property type="entry name" value="Heme-dependent catalase-like"/>
    <property type="match status" value="1"/>
</dbReference>
<evidence type="ECO:0000259" key="1">
    <source>
        <dbReference type="Pfam" id="PF06628"/>
    </source>
</evidence>
<gene>
    <name evidence="2" type="ORF">J2782_004616</name>
</gene>
<organism evidence="2 3">
    <name type="scientific">Brucella pseudogrignonensis</name>
    <dbReference type="NCBI Taxonomy" id="419475"/>
    <lineage>
        <taxon>Bacteria</taxon>
        <taxon>Pseudomonadati</taxon>
        <taxon>Pseudomonadota</taxon>
        <taxon>Alphaproteobacteria</taxon>
        <taxon>Hyphomicrobiales</taxon>
        <taxon>Brucellaceae</taxon>
        <taxon>Brucella/Ochrobactrum group</taxon>
        <taxon>Brucella</taxon>
    </lineage>
</organism>
<protein>
    <submittedName>
        <fullName evidence="2">Catalase</fullName>
    </submittedName>
</protein>
<evidence type="ECO:0000313" key="3">
    <source>
        <dbReference type="Proteomes" id="UP001184614"/>
    </source>
</evidence>
<proteinExistence type="predicted"/>
<dbReference type="InterPro" id="IPR010582">
    <property type="entry name" value="Catalase_immune_responsive"/>
</dbReference>
<reference evidence="2 3" key="1">
    <citation type="submission" date="2023-07" db="EMBL/GenBank/DDBJ databases">
        <title>Sorghum-associated microbial communities from plants grown in Nebraska, USA.</title>
        <authorList>
            <person name="Schachtman D."/>
        </authorList>
    </citation>
    <scope>NUCLEOTIDE SEQUENCE [LARGE SCALE GENOMIC DNA]</scope>
    <source>
        <strain evidence="2 3">DS1730</strain>
    </source>
</reference>
<evidence type="ECO:0000313" key="2">
    <source>
        <dbReference type="EMBL" id="MDR6434862.1"/>
    </source>
</evidence>
<dbReference type="Gene3D" id="1.20.1370.60">
    <property type="match status" value="1"/>
</dbReference>
<comment type="caution">
    <text evidence="2">The sequence shown here is derived from an EMBL/GenBank/DDBJ whole genome shotgun (WGS) entry which is preliminary data.</text>
</comment>
<dbReference type="EMBL" id="JAVDQT010000019">
    <property type="protein sequence ID" value="MDR6434862.1"/>
    <property type="molecule type" value="Genomic_DNA"/>
</dbReference>
<sequence length="90" mass="10009">ADRYNHRIGNDDYSQPRALFNLFDDGQKARLFSNIAAAMGGVPGFIVERQLAHFKLVHPEYEAGVRKALHNAHGYQANTIAVNEEVDAAE</sequence>
<name>A0ABU1MG67_9HYPH</name>
<accession>A0ABU1MG67</accession>
<dbReference type="Proteomes" id="UP001184614">
    <property type="component" value="Unassembled WGS sequence"/>
</dbReference>
<dbReference type="Pfam" id="PF06628">
    <property type="entry name" value="Catalase-rel"/>
    <property type="match status" value="1"/>
</dbReference>